<gene>
    <name evidence="1" type="ORF">Vadar_012636</name>
</gene>
<dbReference type="EMBL" id="CM037151">
    <property type="protein sequence ID" value="KAH7843103.1"/>
    <property type="molecule type" value="Genomic_DNA"/>
</dbReference>
<keyword evidence="2" id="KW-1185">Reference proteome</keyword>
<name>A0ACB7XQB7_9ERIC</name>
<evidence type="ECO:0000313" key="1">
    <source>
        <dbReference type="EMBL" id="KAH7843103.1"/>
    </source>
</evidence>
<accession>A0ACB7XQB7</accession>
<evidence type="ECO:0000313" key="2">
    <source>
        <dbReference type="Proteomes" id="UP000828048"/>
    </source>
</evidence>
<sequence length="188" mass="19644">MTLGMASRKALAPLLLLGIFAAASQLQKSIAAVYKVGDSAGWTTIGNINYKQWAANKSFKPGDVILFSYNPQFHNVMQVTHPEYQACNATAPIATHTSGNDSITITTRGHHFFLCGVPGHCLSGQKVDINVPRTTLAPTPSVTPTTGTDSTVPSPSPSAASTLCTVVGTFGKLTVSVAVFAAFVSSFA</sequence>
<organism evidence="1 2">
    <name type="scientific">Vaccinium darrowii</name>
    <dbReference type="NCBI Taxonomy" id="229202"/>
    <lineage>
        <taxon>Eukaryota</taxon>
        <taxon>Viridiplantae</taxon>
        <taxon>Streptophyta</taxon>
        <taxon>Embryophyta</taxon>
        <taxon>Tracheophyta</taxon>
        <taxon>Spermatophyta</taxon>
        <taxon>Magnoliopsida</taxon>
        <taxon>eudicotyledons</taxon>
        <taxon>Gunneridae</taxon>
        <taxon>Pentapetalae</taxon>
        <taxon>asterids</taxon>
        <taxon>Ericales</taxon>
        <taxon>Ericaceae</taxon>
        <taxon>Vaccinioideae</taxon>
        <taxon>Vaccinieae</taxon>
        <taxon>Vaccinium</taxon>
    </lineage>
</organism>
<comment type="caution">
    <text evidence="1">The sequence shown here is derived from an EMBL/GenBank/DDBJ whole genome shotgun (WGS) entry which is preliminary data.</text>
</comment>
<reference evidence="1 2" key="1">
    <citation type="journal article" date="2021" name="Hortic Res">
        <title>High-quality reference genome and annotation aids understanding of berry development for evergreen blueberry (Vaccinium darrowii).</title>
        <authorList>
            <person name="Yu J."/>
            <person name="Hulse-Kemp A.M."/>
            <person name="Babiker E."/>
            <person name="Staton M."/>
        </authorList>
    </citation>
    <scope>NUCLEOTIDE SEQUENCE [LARGE SCALE GENOMIC DNA]</scope>
    <source>
        <strain evidence="2">cv. NJ 8807/NJ 8810</strain>
        <tissue evidence="1">Young leaf</tissue>
    </source>
</reference>
<dbReference type="Proteomes" id="UP000828048">
    <property type="component" value="Chromosome 1"/>
</dbReference>
<protein>
    <submittedName>
        <fullName evidence="1">Uncharacterized protein</fullName>
    </submittedName>
</protein>
<proteinExistence type="predicted"/>